<name>A0ABD1N863_9FABA</name>
<dbReference type="AlphaFoldDB" id="A0ABD1N863"/>
<gene>
    <name evidence="2" type="ORF">Fmac_005578</name>
</gene>
<protein>
    <recommendedName>
        <fullName evidence="4">Ribosomal protein S12</fullName>
    </recommendedName>
</protein>
<keyword evidence="3" id="KW-1185">Reference proteome</keyword>
<sequence length="49" mass="5451">MSKRSLAGLWLRSICCDGHGDVRRTPKKISGAIKKDSDQARSPIQVRVE</sequence>
<reference evidence="2 3" key="1">
    <citation type="submission" date="2024-08" db="EMBL/GenBank/DDBJ databases">
        <title>Insights into the chromosomal genome structure of Flemingia macrophylla.</title>
        <authorList>
            <person name="Ding Y."/>
            <person name="Zhao Y."/>
            <person name="Bi W."/>
            <person name="Wu M."/>
            <person name="Zhao G."/>
            <person name="Gong Y."/>
            <person name="Li W."/>
            <person name="Zhang P."/>
        </authorList>
    </citation>
    <scope>NUCLEOTIDE SEQUENCE [LARGE SCALE GENOMIC DNA]</scope>
    <source>
        <strain evidence="2">DYQJB</strain>
        <tissue evidence="2">Leaf</tissue>
    </source>
</reference>
<dbReference type="Proteomes" id="UP001603857">
    <property type="component" value="Unassembled WGS sequence"/>
</dbReference>
<feature type="region of interest" description="Disordered" evidence="1">
    <location>
        <begin position="27"/>
        <end position="49"/>
    </location>
</feature>
<proteinExistence type="predicted"/>
<organism evidence="2 3">
    <name type="scientific">Flemingia macrophylla</name>
    <dbReference type="NCBI Taxonomy" id="520843"/>
    <lineage>
        <taxon>Eukaryota</taxon>
        <taxon>Viridiplantae</taxon>
        <taxon>Streptophyta</taxon>
        <taxon>Embryophyta</taxon>
        <taxon>Tracheophyta</taxon>
        <taxon>Spermatophyta</taxon>
        <taxon>Magnoliopsida</taxon>
        <taxon>eudicotyledons</taxon>
        <taxon>Gunneridae</taxon>
        <taxon>Pentapetalae</taxon>
        <taxon>rosids</taxon>
        <taxon>fabids</taxon>
        <taxon>Fabales</taxon>
        <taxon>Fabaceae</taxon>
        <taxon>Papilionoideae</taxon>
        <taxon>50 kb inversion clade</taxon>
        <taxon>NPAAA clade</taxon>
        <taxon>indigoferoid/millettioid clade</taxon>
        <taxon>Phaseoleae</taxon>
        <taxon>Flemingia</taxon>
    </lineage>
</organism>
<evidence type="ECO:0000313" key="2">
    <source>
        <dbReference type="EMBL" id="KAL2344293.1"/>
    </source>
</evidence>
<evidence type="ECO:0008006" key="4">
    <source>
        <dbReference type="Google" id="ProtNLM"/>
    </source>
</evidence>
<accession>A0ABD1N863</accession>
<evidence type="ECO:0000313" key="3">
    <source>
        <dbReference type="Proteomes" id="UP001603857"/>
    </source>
</evidence>
<comment type="caution">
    <text evidence="2">The sequence shown here is derived from an EMBL/GenBank/DDBJ whole genome shotgun (WGS) entry which is preliminary data.</text>
</comment>
<evidence type="ECO:0000256" key="1">
    <source>
        <dbReference type="SAM" id="MobiDB-lite"/>
    </source>
</evidence>
<dbReference type="EMBL" id="JBGMDY010000002">
    <property type="protein sequence ID" value="KAL2344293.1"/>
    <property type="molecule type" value="Genomic_DNA"/>
</dbReference>